<gene>
    <name evidence="1" type="ORF">ACFQ0S_06020</name>
</gene>
<keyword evidence="2" id="KW-1185">Reference proteome</keyword>
<organism evidence="1 2">
    <name type="scientific">Flavobacterium myungsuense</name>
    <dbReference type="NCBI Taxonomy" id="651823"/>
    <lineage>
        <taxon>Bacteria</taxon>
        <taxon>Pseudomonadati</taxon>
        <taxon>Bacteroidota</taxon>
        <taxon>Flavobacteriia</taxon>
        <taxon>Flavobacteriales</taxon>
        <taxon>Flavobacteriaceae</taxon>
        <taxon>Flavobacterium</taxon>
    </lineage>
</organism>
<comment type="caution">
    <text evidence="1">The sequence shown here is derived from an EMBL/GenBank/DDBJ whole genome shotgun (WGS) entry which is preliminary data.</text>
</comment>
<dbReference type="RefSeq" id="WP_379756379.1">
    <property type="nucleotide sequence ID" value="NZ_JBHSYB010000025.1"/>
</dbReference>
<evidence type="ECO:0000313" key="2">
    <source>
        <dbReference type="Proteomes" id="UP001597051"/>
    </source>
</evidence>
<sequence length="497" mass="59422">MKIAYLLECYDVRLRQVASPHTVSNKYILDDLSKNESNSYRIYSVTIKKWEGKETLNISKPKHSFHPKVLRLELKSLFQFNEFENYIPILKNHIEFTGESIFFAADPERLNTFFVYEKCAISELPPKERFFLYCHQSLNLENQNIKLAIKEKVFKFKSKLKIEHYIHKNQLTIEYQLNKLIKQINPETNNELYEFLDKYDNSDCLKSIYRNLENLLVFIEKEYHDFLNVNIMVPWRTVLMNEYEIKPKLDFVRDSLLSMEIDQELLKIIFDPVLIVSTINIQKQITYYQFNYAVEYISELAQLLIENPNETRESEIFDWLLDLNINSFRNFDYITSKLQFELNTCESDYERLELLYKKLKKFNQHRSKIKKSFNEKLPEIKVQICNWLEEEIEFINRKRNLEDQHTGNPKEIKTNNKILLGLSVAQISYFVNILMQTGIIKHSNQREVFRMIADNFKTNVTDNISVDSLSSKFFNVETSTKNRIKEKIIELLNLTKK</sequence>
<dbReference type="Proteomes" id="UP001597051">
    <property type="component" value="Unassembled WGS sequence"/>
</dbReference>
<accession>A0ABW3J375</accession>
<reference evidence="2" key="1">
    <citation type="journal article" date="2019" name="Int. J. Syst. Evol. Microbiol.">
        <title>The Global Catalogue of Microorganisms (GCM) 10K type strain sequencing project: providing services to taxonomists for standard genome sequencing and annotation.</title>
        <authorList>
            <consortium name="The Broad Institute Genomics Platform"/>
            <consortium name="The Broad Institute Genome Sequencing Center for Infectious Disease"/>
            <person name="Wu L."/>
            <person name="Ma J."/>
        </authorList>
    </citation>
    <scope>NUCLEOTIDE SEQUENCE [LARGE SCALE GENOMIC DNA]</scope>
    <source>
        <strain evidence="2">CECT 7649</strain>
    </source>
</reference>
<protein>
    <submittedName>
        <fullName evidence="1">Uncharacterized protein</fullName>
    </submittedName>
</protein>
<proteinExistence type="predicted"/>
<evidence type="ECO:0000313" key="1">
    <source>
        <dbReference type="EMBL" id="MFD0984032.1"/>
    </source>
</evidence>
<dbReference type="EMBL" id="JBHTIZ010000013">
    <property type="protein sequence ID" value="MFD0984032.1"/>
    <property type="molecule type" value="Genomic_DNA"/>
</dbReference>
<name>A0ABW3J375_9FLAO</name>